<accession>A0AAE9HVK8</accession>
<dbReference type="InterPro" id="IPR024402">
    <property type="entry name" value="DUF2726"/>
</dbReference>
<dbReference type="Gene3D" id="3.40.960.10">
    <property type="entry name" value="VSR Endonuclease"/>
    <property type="match status" value="1"/>
</dbReference>
<sequence>MAVWLAGLAVLLAVAVWAGRRAWQNERGSAASFGAAGRLPYRVRPLMTPTELKVYDRLLRALPEHMIFTQVQVSRVLEAPAENNRYWFNLICRLSYDFVVCDLDGVPIAAIEIDDATHNLPERMEADQRKNRATEDAGIAILRWPVHALPNVRQIRQIIARCQSSR</sequence>
<proteinExistence type="predicted"/>
<dbReference type="Proteomes" id="UP001056819">
    <property type="component" value="Chromosome"/>
</dbReference>
<reference evidence="2" key="1">
    <citation type="submission" date="2022-05" db="EMBL/GenBank/DDBJ databases">
        <title>Alysiella filiformis genome sequencing.</title>
        <authorList>
            <person name="Viehboeck T."/>
        </authorList>
    </citation>
    <scope>NUCLEOTIDE SEQUENCE</scope>
    <source>
        <strain evidence="2">DSM 2580</strain>
    </source>
</reference>
<dbReference type="RefSeq" id="WP_027022478.1">
    <property type="nucleotide sequence ID" value="NZ_CP097501.1"/>
</dbReference>
<evidence type="ECO:0000313" key="2">
    <source>
        <dbReference type="EMBL" id="URD67020.1"/>
    </source>
</evidence>
<name>A0AAE9HVK8_9NEIS</name>
<dbReference type="Pfam" id="PF10881">
    <property type="entry name" value="DUF2726"/>
    <property type="match status" value="1"/>
</dbReference>
<evidence type="ECO:0000313" key="3">
    <source>
        <dbReference type="Proteomes" id="UP001056819"/>
    </source>
</evidence>
<gene>
    <name evidence="2" type="ORF">LNQ82_07390</name>
</gene>
<protein>
    <submittedName>
        <fullName evidence="2">DUF2726 domain-containing protein</fullName>
    </submittedName>
</protein>
<feature type="domain" description="DUF2726" evidence="1">
    <location>
        <begin position="44"/>
        <end position="159"/>
    </location>
</feature>
<dbReference type="EMBL" id="CP097501">
    <property type="protein sequence ID" value="URD67020.1"/>
    <property type="molecule type" value="Genomic_DNA"/>
</dbReference>
<evidence type="ECO:0000259" key="1">
    <source>
        <dbReference type="Pfam" id="PF10881"/>
    </source>
</evidence>
<dbReference type="AlphaFoldDB" id="A0AAE9HVK8"/>
<organism evidence="2 3">
    <name type="scientific">Conchiformibius steedae DSM 2580</name>
    <dbReference type="NCBI Taxonomy" id="1121352"/>
    <lineage>
        <taxon>Bacteria</taxon>
        <taxon>Pseudomonadati</taxon>
        <taxon>Pseudomonadota</taxon>
        <taxon>Betaproteobacteria</taxon>
        <taxon>Neisseriales</taxon>
        <taxon>Neisseriaceae</taxon>
        <taxon>Conchiformibius</taxon>
    </lineage>
</organism>